<dbReference type="EMBL" id="BTGU01014196">
    <property type="protein sequence ID" value="GMN72851.1"/>
    <property type="molecule type" value="Genomic_DNA"/>
</dbReference>
<dbReference type="Proteomes" id="UP001187192">
    <property type="component" value="Unassembled WGS sequence"/>
</dbReference>
<dbReference type="SUPFAM" id="SSF81383">
    <property type="entry name" value="F-box domain"/>
    <property type="match status" value="1"/>
</dbReference>
<dbReference type="Gramene" id="FCD_00027977-RA">
    <property type="protein sequence ID" value="FCD_00027977-RA:cds"/>
    <property type="gene ID" value="FCD_00027977"/>
</dbReference>
<proteinExistence type="predicted"/>
<evidence type="ECO:0000313" key="4">
    <source>
        <dbReference type="Proteomes" id="UP001187192"/>
    </source>
</evidence>
<evidence type="ECO:0000256" key="1">
    <source>
        <dbReference type="SAM" id="Coils"/>
    </source>
</evidence>
<dbReference type="AlphaFoldDB" id="A0AA88EDW4"/>
<sequence>MASSNDTTAPINGVNHGGGGTTLSAIHPDILRAHILARLDGPTLAAVGCASSELHALSADDRLWSDICAAMWPSVADPALRYVISTTFPGGHRSFFSDSFPVLNRVPLREFNPDPPSSPSARLISAVNIFYKDKVIFSKVKETETLTEWFQSSPFMVDLLDKKDSVTTRIRRAAADDGAWLKQLEENLTLSWILIDPARKRAANVSSRRPVWVQRHWLTGEIQLRYVTVMAGPEAAEHVQCGMVVTCGGKEGGEMHVTEVGMHVEDMDGRHLKGKESVVVLRNAIERGERKKERGIGEERERFEEYLERRREMRDKKQRRERALDLACIVTGVSIFVAFWSLVLFR</sequence>
<comment type="caution">
    <text evidence="3">The sequence shown here is derived from an EMBL/GenBank/DDBJ whole genome shotgun (WGS) entry which is preliminary data.</text>
</comment>
<evidence type="ECO:0000256" key="2">
    <source>
        <dbReference type="SAM" id="Phobius"/>
    </source>
</evidence>
<feature type="coiled-coil region" evidence="1">
    <location>
        <begin position="296"/>
        <end position="323"/>
    </location>
</feature>
<evidence type="ECO:0000313" key="3">
    <source>
        <dbReference type="EMBL" id="GMN72851.1"/>
    </source>
</evidence>
<dbReference type="InterPro" id="IPR036047">
    <property type="entry name" value="F-box-like_dom_sf"/>
</dbReference>
<keyword evidence="1" id="KW-0175">Coiled coil</keyword>
<keyword evidence="2" id="KW-0472">Membrane</keyword>
<dbReference type="PANTHER" id="PTHR33736">
    <property type="entry name" value="F-BOX PROTEIN-RELATED"/>
    <property type="match status" value="1"/>
</dbReference>
<protein>
    <recommendedName>
        <fullName evidence="5">F-box protein</fullName>
    </recommendedName>
</protein>
<dbReference type="InterPro" id="IPR045283">
    <property type="entry name" value="AT3G44326-like"/>
</dbReference>
<keyword evidence="2" id="KW-1133">Transmembrane helix</keyword>
<name>A0AA88EDW4_FICCA</name>
<reference evidence="3" key="1">
    <citation type="submission" date="2023-07" db="EMBL/GenBank/DDBJ databases">
        <title>draft genome sequence of fig (Ficus carica).</title>
        <authorList>
            <person name="Takahashi T."/>
            <person name="Nishimura K."/>
        </authorList>
    </citation>
    <scope>NUCLEOTIDE SEQUENCE</scope>
</reference>
<evidence type="ECO:0008006" key="5">
    <source>
        <dbReference type="Google" id="ProtNLM"/>
    </source>
</evidence>
<dbReference type="PANTHER" id="PTHR33736:SF18">
    <property type="entry name" value="F-BOX DOMAIN-CONTAINING PROTEIN"/>
    <property type="match status" value="1"/>
</dbReference>
<feature type="transmembrane region" description="Helical" evidence="2">
    <location>
        <begin position="323"/>
        <end position="345"/>
    </location>
</feature>
<organism evidence="3 4">
    <name type="scientific">Ficus carica</name>
    <name type="common">Common fig</name>
    <dbReference type="NCBI Taxonomy" id="3494"/>
    <lineage>
        <taxon>Eukaryota</taxon>
        <taxon>Viridiplantae</taxon>
        <taxon>Streptophyta</taxon>
        <taxon>Embryophyta</taxon>
        <taxon>Tracheophyta</taxon>
        <taxon>Spermatophyta</taxon>
        <taxon>Magnoliopsida</taxon>
        <taxon>eudicotyledons</taxon>
        <taxon>Gunneridae</taxon>
        <taxon>Pentapetalae</taxon>
        <taxon>rosids</taxon>
        <taxon>fabids</taxon>
        <taxon>Rosales</taxon>
        <taxon>Moraceae</taxon>
        <taxon>Ficeae</taxon>
        <taxon>Ficus</taxon>
    </lineage>
</organism>
<gene>
    <name evidence="3" type="ORF">TIFTF001_054236</name>
</gene>
<keyword evidence="4" id="KW-1185">Reference proteome</keyword>
<accession>A0AA88EDW4</accession>
<keyword evidence="2" id="KW-0812">Transmembrane</keyword>